<dbReference type="GO" id="GO:0004343">
    <property type="term" value="F:glucosamine 6-phosphate N-acetyltransferase activity"/>
    <property type="evidence" value="ECO:0007669"/>
    <property type="project" value="UniProtKB-UniRule"/>
</dbReference>
<gene>
    <name evidence="10" type="ORF">SPAPADRAFT_60539</name>
</gene>
<organism evidence="11">
    <name type="scientific">Spathaspora passalidarum (strain NRRL Y-27907 / 11-Y1)</name>
    <dbReference type="NCBI Taxonomy" id="619300"/>
    <lineage>
        <taxon>Eukaryota</taxon>
        <taxon>Fungi</taxon>
        <taxon>Dikarya</taxon>
        <taxon>Ascomycota</taxon>
        <taxon>Saccharomycotina</taxon>
        <taxon>Pichiomycetes</taxon>
        <taxon>Debaryomycetaceae</taxon>
        <taxon>Spathaspora</taxon>
    </lineage>
</organism>
<evidence type="ECO:0000256" key="7">
    <source>
        <dbReference type="ARBA" id="ARBA00069869"/>
    </source>
</evidence>
<dbReference type="UniPathway" id="UPA00113">
    <property type="reaction ID" value="UER00529"/>
</dbReference>
<protein>
    <recommendedName>
        <fullName evidence="7 8">Glucosamine 6-phosphate N-acetyltransferase</fullName>
        <ecNumber evidence="3 8">2.3.1.4</ecNumber>
    </recommendedName>
</protein>
<evidence type="ECO:0000256" key="5">
    <source>
        <dbReference type="ARBA" id="ARBA00023315"/>
    </source>
</evidence>
<dbReference type="EMBL" id="GL996501">
    <property type="protein sequence ID" value="EGW33209.1"/>
    <property type="molecule type" value="Genomic_DNA"/>
</dbReference>
<dbReference type="PANTHER" id="PTHR13355:SF11">
    <property type="entry name" value="GLUCOSAMINE 6-PHOSPHATE N-ACETYLTRANSFERASE"/>
    <property type="match status" value="1"/>
</dbReference>
<evidence type="ECO:0000256" key="6">
    <source>
        <dbReference type="ARBA" id="ARBA00048964"/>
    </source>
</evidence>
<dbReference type="AlphaFoldDB" id="G3ALG6"/>
<dbReference type="OMA" id="NQRYDWI"/>
<dbReference type="Pfam" id="PF00583">
    <property type="entry name" value="Acetyltransf_1"/>
    <property type="match status" value="1"/>
</dbReference>
<dbReference type="GO" id="GO:0004059">
    <property type="term" value="F:aralkylamine N-acetyltransferase activity"/>
    <property type="evidence" value="ECO:0007669"/>
    <property type="project" value="EnsemblFungi"/>
</dbReference>
<sequence>MTNEINTLPQGYTFRRLKVTDYSNNYCETLRGLTTVGNISSEQFEDLFNHWTSLPEIYRPHVITDTNGKVVATGMLLVERKLIHECGLVGHIEDISVYETEQGKKLGIYLVTSLAKLAKEAGCYKVILDCSEENIGFYTKCQFKVCGVEMTQRFSN</sequence>
<reference evidence="10 11" key="1">
    <citation type="journal article" date="2011" name="Proc. Natl. Acad. Sci. U.S.A.">
        <title>Comparative genomics of xylose-fermenting fungi for enhanced biofuel production.</title>
        <authorList>
            <person name="Wohlbach D.J."/>
            <person name="Kuo A."/>
            <person name="Sato T.K."/>
            <person name="Potts K.M."/>
            <person name="Salamov A.A."/>
            <person name="LaButti K.M."/>
            <person name="Sun H."/>
            <person name="Clum A."/>
            <person name="Pangilinan J.L."/>
            <person name="Lindquist E.A."/>
            <person name="Lucas S."/>
            <person name="Lapidus A."/>
            <person name="Jin M."/>
            <person name="Gunawan C."/>
            <person name="Balan V."/>
            <person name="Dale B.E."/>
            <person name="Jeffries T.W."/>
            <person name="Zinkel R."/>
            <person name="Barry K.W."/>
            <person name="Grigoriev I.V."/>
            <person name="Gasch A.P."/>
        </authorList>
    </citation>
    <scope>NUCLEOTIDE SEQUENCE [LARGE SCALE GENOMIC DNA]</scope>
    <source>
        <strain evidence="11">NRRL Y-27907 / 11-Y1</strain>
    </source>
</reference>
<dbReference type="EC" id="2.3.1.4" evidence="3 8"/>
<evidence type="ECO:0000256" key="4">
    <source>
        <dbReference type="ARBA" id="ARBA00022679"/>
    </source>
</evidence>
<dbReference type="PROSITE" id="PS51186">
    <property type="entry name" value="GNAT"/>
    <property type="match status" value="1"/>
</dbReference>
<dbReference type="InterPro" id="IPR039143">
    <property type="entry name" value="GNPNAT1-like"/>
</dbReference>
<keyword evidence="5 8" id="KW-0012">Acyltransferase</keyword>
<accession>G3ALG6</accession>
<proteinExistence type="inferred from homology"/>
<dbReference type="STRING" id="619300.G3ALG6"/>
<dbReference type="GeneID" id="18873456"/>
<comment type="catalytic activity">
    <reaction evidence="6 8">
        <text>D-glucosamine 6-phosphate + acetyl-CoA = N-acetyl-D-glucosamine 6-phosphate + CoA + H(+)</text>
        <dbReference type="Rhea" id="RHEA:10292"/>
        <dbReference type="ChEBI" id="CHEBI:15378"/>
        <dbReference type="ChEBI" id="CHEBI:57287"/>
        <dbReference type="ChEBI" id="CHEBI:57288"/>
        <dbReference type="ChEBI" id="CHEBI:57513"/>
        <dbReference type="ChEBI" id="CHEBI:58725"/>
        <dbReference type="EC" id="2.3.1.4"/>
    </reaction>
</comment>
<dbReference type="Proteomes" id="UP000000709">
    <property type="component" value="Unassembled WGS sequence"/>
</dbReference>
<evidence type="ECO:0000256" key="2">
    <source>
        <dbReference type="ARBA" id="ARBA00006048"/>
    </source>
</evidence>
<comment type="similarity">
    <text evidence="2 8">Belongs to the acetyltransferase family. GNA1 subfamily.</text>
</comment>
<comment type="pathway">
    <text evidence="1 8">Nucleotide-sugar biosynthesis; UDP-N-acetyl-alpha-D-glucosamine biosynthesis; N-acetyl-alpha-D-glucosamine 1-phosphate from alpha-D-glucosamine 6-phosphate (route I): step 1/2.</text>
</comment>
<evidence type="ECO:0000313" key="11">
    <source>
        <dbReference type="Proteomes" id="UP000000709"/>
    </source>
</evidence>
<dbReference type="eggNOG" id="KOG3396">
    <property type="taxonomic scope" value="Eukaryota"/>
</dbReference>
<evidence type="ECO:0000313" key="10">
    <source>
        <dbReference type="EMBL" id="EGW33209.1"/>
    </source>
</evidence>
<evidence type="ECO:0000256" key="8">
    <source>
        <dbReference type="RuleBase" id="RU365086"/>
    </source>
</evidence>
<dbReference type="FunFam" id="3.40.630.30:FF:000136">
    <property type="entry name" value="Glucosamine 6-phosphate N-acetyltransferase"/>
    <property type="match status" value="1"/>
</dbReference>
<dbReference type="PANTHER" id="PTHR13355">
    <property type="entry name" value="GLUCOSAMINE 6-PHOSPHATE N-ACETYLTRANSFERASE"/>
    <property type="match status" value="1"/>
</dbReference>
<evidence type="ECO:0000259" key="9">
    <source>
        <dbReference type="PROSITE" id="PS51186"/>
    </source>
</evidence>
<dbReference type="CDD" id="cd04301">
    <property type="entry name" value="NAT_SF"/>
    <property type="match status" value="1"/>
</dbReference>
<keyword evidence="11" id="KW-1185">Reference proteome</keyword>
<keyword evidence="4 8" id="KW-0808">Transferase</keyword>
<dbReference type="RefSeq" id="XP_007374724.1">
    <property type="nucleotide sequence ID" value="XM_007374662.1"/>
</dbReference>
<dbReference type="FunCoup" id="G3ALG6">
    <property type="interactions" value="450"/>
</dbReference>
<dbReference type="OrthoDB" id="10039976at2759"/>
<dbReference type="HOGENOM" id="CLU_072095_3_0_1"/>
<evidence type="ECO:0000256" key="3">
    <source>
        <dbReference type="ARBA" id="ARBA00012703"/>
    </source>
</evidence>
<dbReference type="Gene3D" id="3.40.630.30">
    <property type="match status" value="1"/>
</dbReference>
<evidence type="ECO:0000256" key="1">
    <source>
        <dbReference type="ARBA" id="ARBA00004832"/>
    </source>
</evidence>
<name>G3ALG6_SPAPN</name>
<dbReference type="KEGG" id="spaa:SPAPADRAFT_60539"/>
<dbReference type="SUPFAM" id="SSF55729">
    <property type="entry name" value="Acyl-CoA N-acyltransferases (Nat)"/>
    <property type="match status" value="1"/>
</dbReference>
<dbReference type="GO" id="GO:0006048">
    <property type="term" value="P:UDP-N-acetylglucosamine biosynthetic process"/>
    <property type="evidence" value="ECO:0007669"/>
    <property type="project" value="UniProtKB-UniRule"/>
</dbReference>
<dbReference type="InterPro" id="IPR016181">
    <property type="entry name" value="Acyl_CoA_acyltransferase"/>
</dbReference>
<feature type="domain" description="N-acetyltransferase" evidence="9">
    <location>
        <begin position="12"/>
        <end position="156"/>
    </location>
</feature>
<dbReference type="InParanoid" id="G3ALG6"/>
<dbReference type="InterPro" id="IPR000182">
    <property type="entry name" value="GNAT_dom"/>
</dbReference>